<keyword evidence="1" id="KW-1133">Transmembrane helix</keyword>
<keyword evidence="1" id="KW-0812">Transmembrane</keyword>
<evidence type="ECO:0000313" key="3">
    <source>
        <dbReference type="Proteomes" id="UP000565286"/>
    </source>
</evidence>
<keyword evidence="3" id="KW-1185">Reference proteome</keyword>
<feature type="transmembrane region" description="Helical" evidence="1">
    <location>
        <begin position="74"/>
        <end position="95"/>
    </location>
</feature>
<dbReference type="AlphaFoldDB" id="A0A7W6CEE6"/>
<reference evidence="2 3" key="1">
    <citation type="submission" date="2020-08" db="EMBL/GenBank/DDBJ databases">
        <title>Genomic Encyclopedia of Type Strains, Phase IV (KMG-IV): sequencing the most valuable type-strain genomes for metagenomic binning, comparative biology and taxonomic classification.</title>
        <authorList>
            <person name="Goeker M."/>
        </authorList>
    </citation>
    <scope>NUCLEOTIDE SEQUENCE [LARGE SCALE GENOMIC DNA]</scope>
    <source>
        <strain evidence="2 3">DSM 26438</strain>
    </source>
</reference>
<feature type="transmembrane region" description="Helical" evidence="1">
    <location>
        <begin position="40"/>
        <end position="62"/>
    </location>
</feature>
<comment type="caution">
    <text evidence="2">The sequence shown here is derived from an EMBL/GenBank/DDBJ whole genome shotgun (WGS) entry which is preliminary data.</text>
</comment>
<dbReference type="RefSeq" id="WP_183896924.1">
    <property type="nucleotide sequence ID" value="NZ_JACIDV010000008.1"/>
</dbReference>
<dbReference type="Proteomes" id="UP000565286">
    <property type="component" value="Unassembled WGS sequence"/>
</dbReference>
<evidence type="ECO:0000256" key="1">
    <source>
        <dbReference type="SAM" id="Phobius"/>
    </source>
</evidence>
<proteinExistence type="predicted"/>
<evidence type="ECO:0000313" key="2">
    <source>
        <dbReference type="EMBL" id="MBB3947040.1"/>
    </source>
</evidence>
<evidence type="ECO:0008006" key="4">
    <source>
        <dbReference type="Google" id="ProtNLM"/>
    </source>
</evidence>
<keyword evidence="1" id="KW-0472">Membrane</keyword>
<name>A0A7W6CEE6_9HYPH</name>
<gene>
    <name evidence="2" type="ORF">GGQ73_003004</name>
</gene>
<feature type="transmembrane region" description="Helical" evidence="1">
    <location>
        <begin position="12"/>
        <end position="28"/>
    </location>
</feature>
<protein>
    <recommendedName>
        <fullName evidence="4">Holin</fullName>
    </recommendedName>
</protein>
<sequence length="110" mass="11877">MSFWEWLSSNEGKVALAGIAGSAVSVAMEWTGPWASLRKFFVGGVAAYYLSPLGTIFFQWAFGKLSVPEEQSASVGGFIVGIGGIIIVEIILKAFRLRHAEIGRSRHDAT</sequence>
<accession>A0A7W6CEE6</accession>
<organism evidence="2 3">
    <name type="scientific">Rhizobium skierniewicense</name>
    <dbReference type="NCBI Taxonomy" id="984260"/>
    <lineage>
        <taxon>Bacteria</taxon>
        <taxon>Pseudomonadati</taxon>
        <taxon>Pseudomonadota</taxon>
        <taxon>Alphaproteobacteria</taxon>
        <taxon>Hyphomicrobiales</taxon>
        <taxon>Rhizobiaceae</taxon>
        <taxon>Rhizobium/Agrobacterium group</taxon>
        <taxon>Rhizobium</taxon>
    </lineage>
</organism>
<dbReference type="EMBL" id="JACIDV010000008">
    <property type="protein sequence ID" value="MBB3947040.1"/>
    <property type="molecule type" value="Genomic_DNA"/>
</dbReference>